<dbReference type="EMBL" id="JBAMIC010000007">
    <property type="protein sequence ID" value="KAK7106098.1"/>
    <property type="molecule type" value="Genomic_DNA"/>
</dbReference>
<feature type="region of interest" description="Disordered" evidence="1">
    <location>
        <begin position="36"/>
        <end position="64"/>
    </location>
</feature>
<dbReference type="Proteomes" id="UP001374579">
    <property type="component" value="Unassembled WGS sequence"/>
</dbReference>
<dbReference type="AlphaFoldDB" id="A0AAN9GEJ8"/>
<feature type="compositionally biased region" description="Basic and acidic residues" evidence="1">
    <location>
        <begin position="182"/>
        <end position="194"/>
    </location>
</feature>
<feature type="compositionally biased region" description="Basic residues" evidence="1">
    <location>
        <begin position="128"/>
        <end position="138"/>
    </location>
</feature>
<evidence type="ECO:0000256" key="1">
    <source>
        <dbReference type="SAM" id="MobiDB-lite"/>
    </source>
</evidence>
<reference evidence="2 3" key="1">
    <citation type="submission" date="2024-02" db="EMBL/GenBank/DDBJ databases">
        <title>Chromosome-scale genome assembly of the rough periwinkle Littorina saxatilis.</title>
        <authorList>
            <person name="De Jode A."/>
            <person name="Faria R."/>
            <person name="Formenti G."/>
            <person name="Sims Y."/>
            <person name="Smith T.P."/>
            <person name="Tracey A."/>
            <person name="Wood J.M.D."/>
            <person name="Zagrodzka Z.B."/>
            <person name="Johannesson K."/>
            <person name="Butlin R.K."/>
            <person name="Leder E.H."/>
        </authorList>
    </citation>
    <scope>NUCLEOTIDE SEQUENCE [LARGE SCALE GENOMIC DNA]</scope>
    <source>
        <strain evidence="2">Snail1</strain>
        <tissue evidence="2">Muscle</tissue>
    </source>
</reference>
<evidence type="ECO:0000313" key="2">
    <source>
        <dbReference type="EMBL" id="KAK7106098.1"/>
    </source>
</evidence>
<protein>
    <submittedName>
        <fullName evidence="2">Uncharacterized protein</fullName>
    </submittedName>
</protein>
<sequence>MDDDLASKMQELKDTQECILKRLDDIQSSLTDLASASTNTPFVVEDGGSSLADTPDTDRSGSEKDATILELQKEVKQLQTAVSILVEDVQNRRAAVISAAAKARDRPSSGEAIKGSTSKSSESSSLVTKKKKSKKHHQPSSSSDSFWFGEESARSVPSAPSTERPSAQYHAPDHSPNQLEQRITDPVESIEEKQTLVSDNGRTPEC</sequence>
<name>A0AAN9GEJ8_9CAEN</name>
<evidence type="ECO:0000313" key="3">
    <source>
        <dbReference type="Proteomes" id="UP001374579"/>
    </source>
</evidence>
<keyword evidence="3" id="KW-1185">Reference proteome</keyword>
<organism evidence="2 3">
    <name type="scientific">Littorina saxatilis</name>
    <dbReference type="NCBI Taxonomy" id="31220"/>
    <lineage>
        <taxon>Eukaryota</taxon>
        <taxon>Metazoa</taxon>
        <taxon>Spiralia</taxon>
        <taxon>Lophotrochozoa</taxon>
        <taxon>Mollusca</taxon>
        <taxon>Gastropoda</taxon>
        <taxon>Caenogastropoda</taxon>
        <taxon>Littorinimorpha</taxon>
        <taxon>Littorinoidea</taxon>
        <taxon>Littorinidae</taxon>
        <taxon>Littorina</taxon>
    </lineage>
</organism>
<gene>
    <name evidence="2" type="ORF">V1264_017395</name>
</gene>
<comment type="caution">
    <text evidence="2">The sequence shown here is derived from an EMBL/GenBank/DDBJ whole genome shotgun (WGS) entry which is preliminary data.</text>
</comment>
<feature type="region of interest" description="Disordered" evidence="1">
    <location>
        <begin position="98"/>
        <end position="206"/>
    </location>
</feature>
<accession>A0AAN9GEJ8</accession>
<proteinExistence type="predicted"/>
<feature type="compositionally biased region" description="Polar residues" evidence="1">
    <location>
        <begin position="195"/>
        <end position="206"/>
    </location>
</feature>
<feature type="compositionally biased region" description="Low complexity" evidence="1">
    <location>
        <begin position="114"/>
        <end position="127"/>
    </location>
</feature>